<dbReference type="EMBL" id="UINC01092389">
    <property type="protein sequence ID" value="SVC45926.1"/>
    <property type="molecule type" value="Genomic_DNA"/>
</dbReference>
<protein>
    <submittedName>
        <fullName evidence="2">Uncharacterized protein</fullName>
    </submittedName>
</protein>
<name>A0A382MAS0_9ZZZZ</name>
<evidence type="ECO:0000256" key="1">
    <source>
        <dbReference type="SAM" id="Phobius"/>
    </source>
</evidence>
<reference evidence="2" key="1">
    <citation type="submission" date="2018-05" db="EMBL/GenBank/DDBJ databases">
        <authorList>
            <person name="Lanie J.A."/>
            <person name="Ng W.-L."/>
            <person name="Kazmierczak K.M."/>
            <person name="Andrzejewski T.M."/>
            <person name="Davidsen T.M."/>
            <person name="Wayne K.J."/>
            <person name="Tettelin H."/>
            <person name="Glass J.I."/>
            <person name="Rusch D."/>
            <person name="Podicherti R."/>
            <person name="Tsui H.-C.T."/>
            <person name="Winkler M.E."/>
        </authorList>
    </citation>
    <scope>NUCLEOTIDE SEQUENCE</scope>
</reference>
<keyword evidence="1" id="KW-0812">Transmembrane</keyword>
<feature type="transmembrane region" description="Helical" evidence="1">
    <location>
        <begin position="67"/>
        <end position="85"/>
    </location>
</feature>
<dbReference type="PANTHER" id="PTHR35342:SF5">
    <property type="entry name" value="TRICARBOXYLIC TRANSPORT PROTEIN"/>
    <property type="match status" value="1"/>
</dbReference>
<proteinExistence type="predicted"/>
<gene>
    <name evidence="2" type="ORF">METZ01_LOCUS298780</name>
</gene>
<keyword evidence="1" id="KW-0472">Membrane</keyword>
<evidence type="ECO:0000313" key="2">
    <source>
        <dbReference type="EMBL" id="SVC45926.1"/>
    </source>
</evidence>
<dbReference type="PANTHER" id="PTHR35342">
    <property type="entry name" value="TRICARBOXYLIC TRANSPORT PROTEIN"/>
    <property type="match status" value="1"/>
</dbReference>
<organism evidence="2">
    <name type="scientific">marine metagenome</name>
    <dbReference type="NCBI Taxonomy" id="408172"/>
    <lineage>
        <taxon>unclassified sequences</taxon>
        <taxon>metagenomes</taxon>
        <taxon>ecological metagenomes</taxon>
    </lineage>
</organism>
<feature type="transmembrane region" description="Helical" evidence="1">
    <location>
        <begin position="30"/>
        <end position="47"/>
    </location>
</feature>
<accession>A0A382MAS0</accession>
<keyword evidence="1" id="KW-1133">Transmembrane helix</keyword>
<feature type="non-terminal residue" evidence="2">
    <location>
        <position position="1"/>
    </location>
</feature>
<sequence length="99" mass="11132">YSIRNSLPDCWVAIGFGLLGYVLRRVNWPLVPIILGMVLGEIIEAKLRTSMARVETPLDFVNRPVSATIAVIIVLALAAHVWTEIRNYRQRRTKTSPSS</sequence>
<dbReference type="AlphaFoldDB" id="A0A382MAS0"/>